<name>A0A9W7CIN0_9STRA</name>
<keyword evidence="2" id="KW-1185">Reference proteome</keyword>
<gene>
    <name evidence="1" type="ORF">Pfra01_000744300</name>
</gene>
<comment type="caution">
    <text evidence="1">The sequence shown here is derived from an EMBL/GenBank/DDBJ whole genome shotgun (WGS) entry which is preliminary data.</text>
</comment>
<dbReference type="AlphaFoldDB" id="A0A9W7CIN0"/>
<proteinExistence type="predicted"/>
<sequence length="135" mass="15151">MRSERIIQAQGEEKWWIANLRPYRQGAVTDLSAEEAKSCAKIASDYDLDESGLLLYFPQGARSGEDRDSMVRLVVPEPLQQDGLHHYHVSLEAGHQGIGRTYQRVRRISTGAVCSGVFRELWVNAWIVKLGKGAP</sequence>
<protein>
    <submittedName>
        <fullName evidence="1">Unnamed protein product</fullName>
    </submittedName>
</protein>
<dbReference type="Gene3D" id="1.10.340.70">
    <property type="match status" value="1"/>
</dbReference>
<reference evidence="1" key="1">
    <citation type="submission" date="2023-04" db="EMBL/GenBank/DDBJ databases">
        <title>Phytophthora fragariaefolia NBRC 109709.</title>
        <authorList>
            <person name="Ichikawa N."/>
            <person name="Sato H."/>
            <person name="Tonouchi N."/>
        </authorList>
    </citation>
    <scope>NUCLEOTIDE SEQUENCE</scope>
    <source>
        <strain evidence="1">NBRC 109709</strain>
    </source>
</reference>
<dbReference type="EMBL" id="BSXT01000657">
    <property type="protein sequence ID" value="GMF31899.1"/>
    <property type="molecule type" value="Genomic_DNA"/>
</dbReference>
<organism evidence="1 2">
    <name type="scientific">Phytophthora fragariaefolia</name>
    <dbReference type="NCBI Taxonomy" id="1490495"/>
    <lineage>
        <taxon>Eukaryota</taxon>
        <taxon>Sar</taxon>
        <taxon>Stramenopiles</taxon>
        <taxon>Oomycota</taxon>
        <taxon>Peronosporomycetes</taxon>
        <taxon>Peronosporales</taxon>
        <taxon>Peronosporaceae</taxon>
        <taxon>Phytophthora</taxon>
    </lineage>
</organism>
<dbReference type="Proteomes" id="UP001165121">
    <property type="component" value="Unassembled WGS sequence"/>
</dbReference>
<evidence type="ECO:0000313" key="2">
    <source>
        <dbReference type="Proteomes" id="UP001165121"/>
    </source>
</evidence>
<accession>A0A9W7CIN0</accession>
<dbReference type="OrthoDB" id="126014at2759"/>
<evidence type="ECO:0000313" key="1">
    <source>
        <dbReference type="EMBL" id="GMF31899.1"/>
    </source>
</evidence>